<dbReference type="NCBIfam" id="NF033542">
    <property type="entry name" value="transpos_IS110"/>
    <property type="match status" value="1"/>
</dbReference>
<feature type="coiled-coil region" evidence="1">
    <location>
        <begin position="118"/>
        <end position="187"/>
    </location>
</feature>
<proteinExistence type="predicted"/>
<accession>A0A660S5N0</accession>
<organism evidence="4 5">
    <name type="scientific">candidate division TA06 bacterium</name>
    <dbReference type="NCBI Taxonomy" id="2250710"/>
    <lineage>
        <taxon>Bacteria</taxon>
        <taxon>Bacteria division TA06</taxon>
    </lineage>
</organism>
<gene>
    <name evidence="4" type="ORF">DRP44_07325</name>
</gene>
<dbReference type="Pfam" id="PF01548">
    <property type="entry name" value="DEDD_Tnp_IS110"/>
    <property type="match status" value="1"/>
</dbReference>
<comment type="caution">
    <text evidence="4">The sequence shown here is derived from an EMBL/GenBank/DDBJ whole genome shotgun (WGS) entry which is preliminary data.</text>
</comment>
<dbReference type="InterPro" id="IPR047650">
    <property type="entry name" value="Transpos_IS110"/>
</dbReference>
<evidence type="ECO:0000259" key="3">
    <source>
        <dbReference type="Pfam" id="PF02371"/>
    </source>
</evidence>
<evidence type="ECO:0000313" key="5">
    <source>
        <dbReference type="Proteomes" id="UP000282321"/>
    </source>
</evidence>
<dbReference type="Pfam" id="PF02371">
    <property type="entry name" value="Transposase_20"/>
    <property type="match status" value="1"/>
</dbReference>
<dbReference type="InterPro" id="IPR003346">
    <property type="entry name" value="Transposase_20"/>
</dbReference>
<dbReference type="GO" id="GO:0004803">
    <property type="term" value="F:transposase activity"/>
    <property type="evidence" value="ECO:0007669"/>
    <property type="project" value="InterPro"/>
</dbReference>
<protein>
    <submittedName>
        <fullName evidence="4">IS110 family transposase</fullName>
    </submittedName>
</protein>
<reference evidence="4 5" key="1">
    <citation type="submission" date="2018-06" db="EMBL/GenBank/DDBJ databases">
        <title>Extensive metabolic versatility and redundancy in microbially diverse, dynamic hydrothermal sediments.</title>
        <authorList>
            <person name="Dombrowski N."/>
            <person name="Teske A."/>
            <person name="Baker B.J."/>
        </authorList>
    </citation>
    <scope>NUCLEOTIDE SEQUENCE [LARGE SCALE GENOMIC DNA]</scope>
    <source>
        <strain evidence="4">B35_G9</strain>
    </source>
</reference>
<evidence type="ECO:0000313" key="4">
    <source>
        <dbReference type="EMBL" id="RKX64960.1"/>
    </source>
</evidence>
<dbReference type="AlphaFoldDB" id="A0A660S5N0"/>
<feature type="domain" description="Transposase IS110-like N-terminal" evidence="2">
    <location>
        <begin position="5"/>
        <end position="149"/>
    </location>
</feature>
<sequence length="330" mass="38056">MKKSIGLDIGKEEIEVSIFDGEKHRSGRYKNTKAGLNRMVKDFREEGECTITMEVTGTYHLKCAYKLYEKGFDVRVENPLVIKRYSELKLRRIKTDKVDAGTIASFGYKEEPRVFKPLGKERMKLKVLVKEIEQIQRDINRNVGRIEALKQYPEKMTESIKRFRNRNKRMKEDIKRIQKEIDEIIKCNEQYREIARSLKTIIGVGERLSGAIIAHMGAYEGFESAKQVASFVGITPTLRQSGRSLHREGGISKMGNKYLRSLLMMCAKSAVQYNPQCKALSDRLKTKGKTYHEILISAGHKLLRQTYGVLKSGQDYDRNYINNKMILLST</sequence>
<feature type="domain" description="Transposase IS116/IS110/IS902 C-terminal" evidence="3">
    <location>
        <begin position="196"/>
        <end position="279"/>
    </location>
</feature>
<evidence type="ECO:0000259" key="2">
    <source>
        <dbReference type="Pfam" id="PF01548"/>
    </source>
</evidence>
<dbReference type="Proteomes" id="UP000282321">
    <property type="component" value="Unassembled WGS sequence"/>
</dbReference>
<evidence type="ECO:0000256" key="1">
    <source>
        <dbReference type="SAM" id="Coils"/>
    </source>
</evidence>
<dbReference type="PANTHER" id="PTHR33055:SF3">
    <property type="entry name" value="PUTATIVE TRANSPOSASE FOR IS117-RELATED"/>
    <property type="match status" value="1"/>
</dbReference>
<dbReference type="GO" id="GO:0003677">
    <property type="term" value="F:DNA binding"/>
    <property type="evidence" value="ECO:0007669"/>
    <property type="project" value="InterPro"/>
</dbReference>
<dbReference type="PANTHER" id="PTHR33055">
    <property type="entry name" value="TRANSPOSASE FOR INSERTION SEQUENCE ELEMENT IS1111A"/>
    <property type="match status" value="1"/>
</dbReference>
<dbReference type="GO" id="GO:0006313">
    <property type="term" value="P:DNA transposition"/>
    <property type="evidence" value="ECO:0007669"/>
    <property type="project" value="InterPro"/>
</dbReference>
<dbReference type="EMBL" id="QNBC01000120">
    <property type="protein sequence ID" value="RKX64960.1"/>
    <property type="molecule type" value="Genomic_DNA"/>
</dbReference>
<keyword evidence="1" id="KW-0175">Coiled coil</keyword>
<name>A0A660S5N0_UNCT6</name>
<dbReference type="InterPro" id="IPR002525">
    <property type="entry name" value="Transp_IS110-like_N"/>
</dbReference>